<dbReference type="HOGENOM" id="CLU_1026135_0_0_5"/>
<dbReference type="KEGG" id="oar:OA238_c06730"/>
<evidence type="ECO:0008006" key="3">
    <source>
        <dbReference type="Google" id="ProtNLM"/>
    </source>
</evidence>
<dbReference type="InterPro" id="IPR011990">
    <property type="entry name" value="TPR-like_helical_dom_sf"/>
</dbReference>
<evidence type="ECO:0000313" key="1">
    <source>
        <dbReference type="EMBL" id="AGI70896.1"/>
    </source>
</evidence>
<dbReference type="EMBL" id="CP003742">
    <property type="protein sequence ID" value="AGI70896.1"/>
    <property type="molecule type" value="Genomic_DNA"/>
</dbReference>
<gene>
    <name evidence="1" type="ORF">OA238_c06730</name>
</gene>
<dbReference type="Proteomes" id="UP000004688">
    <property type="component" value="Chromosome"/>
</dbReference>
<dbReference type="SUPFAM" id="SSF48452">
    <property type="entry name" value="TPR-like"/>
    <property type="match status" value="1"/>
</dbReference>
<dbReference type="STRING" id="391616.OA238_c06730"/>
<dbReference type="Gene3D" id="1.25.40.10">
    <property type="entry name" value="Tetratricopeptide repeat domain"/>
    <property type="match status" value="1"/>
</dbReference>
<organism evidence="1 2">
    <name type="scientific">Octadecabacter arcticus 238</name>
    <dbReference type="NCBI Taxonomy" id="391616"/>
    <lineage>
        <taxon>Bacteria</taxon>
        <taxon>Pseudomonadati</taxon>
        <taxon>Pseudomonadota</taxon>
        <taxon>Alphaproteobacteria</taxon>
        <taxon>Rhodobacterales</taxon>
        <taxon>Roseobacteraceae</taxon>
        <taxon>Octadecabacter</taxon>
    </lineage>
</organism>
<evidence type="ECO:0000313" key="2">
    <source>
        <dbReference type="Proteomes" id="UP000004688"/>
    </source>
</evidence>
<dbReference type="eggNOG" id="COG0457">
    <property type="taxonomic scope" value="Bacteria"/>
</dbReference>
<reference evidence="1 2" key="1">
    <citation type="journal article" date="2013" name="PLoS ONE">
        <title>Poles Apart: Arctic and Antarctic Octadecabacter strains Share High Genome Plasticity and a New Type of Xanthorhodopsin.</title>
        <authorList>
            <person name="Vollmers J."/>
            <person name="Voget S."/>
            <person name="Dietrich S."/>
            <person name="Gollnow K."/>
            <person name="Smits M."/>
            <person name="Meyer K."/>
            <person name="Brinkhoff T."/>
            <person name="Simon M."/>
            <person name="Daniel R."/>
        </authorList>
    </citation>
    <scope>NUCLEOTIDE SEQUENCE [LARGE SCALE GENOMIC DNA]</scope>
    <source>
        <strain evidence="1 2">238</strain>
    </source>
</reference>
<dbReference type="AlphaFoldDB" id="M9RKK9"/>
<name>M9RKK9_9RHOB</name>
<keyword evidence="2" id="KW-1185">Reference proteome</keyword>
<protein>
    <recommendedName>
        <fullName evidence="3">Tetratricopeptide repeat protein</fullName>
    </recommendedName>
</protein>
<proteinExistence type="predicted"/>
<sequence>MVGPHNTLVAGIRALGLALVIGTAHLPSTVGAQQSEQRVSPQEARVLANRLTSIGQPSAAREIALGLLRADATDVTALVALARAEMALGQIDAAERAAQAALSQARTPSKKFMASLVVADVFAQSERFLRSQFWLRRAIQIAPNPQSEQVAINAFRRVRQENALAVEISFGIMPSSNVNSGNSNEAISFAYLPGYLSEIQWLVPADETPLSGVEFSLRTDLRYRIAETATARTSLEFGIYGRTYVMSNSALATAPEITGESLSYTPAPELT</sequence>
<accession>M9RKK9</accession>